<dbReference type="PANTHER" id="PTHR35004:SF8">
    <property type="entry name" value="TRANSPOSASE RV3428C-RELATED"/>
    <property type="match status" value="1"/>
</dbReference>
<sequence>MANVLPMTKREAIRALHERGYSQRKIARELRIHRDTVGSYLPKPPDSSNCNTPTAGSEGLEEGGEGDPEGSKCTTPTTGSEGTESGQKSACEPYRELIESKLATGLHGMRIWQDLVSERGFDHGYESVKRFVRKLKARDPQLVHRMECEPGEEAQVDYGSVWSRIGGKKRKIHVLRVTLSHSRKGYTEAMPRQDTESFVRGLENAFRHFGGVPQLLVLDNLKAGVLKPDYYDPELNPKFASFCKHYGVIALPTRPRTPEHKGKVESNIRYVKESAMKGKEFANLAELNQHLREWERSVADLRIHGTTRKQVGAHFEDVEKPLLKPLPTDLFASFVEGKRRVHRDSHVEFDRAYYDVPTEYIGREVWVRYDGNLVRLFNLQMEPIAIHAKREAGQFTRVLGCGGSSTTVEQSLKEWTRQAAKIGTETGLWAKGLVDTREAAGLRVLMGLINQLLPRYGKTGVERACGQARLHGQYRLRDLKHWLEQPSEQQAFSFLSEHEIIRDLADYGKIAGFERGN</sequence>
<comment type="similarity">
    <text evidence="1">Belongs to the transposase IS21/IS408/IS1162 family.</text>
</comment>
<dbReference type="Gene3D" id="3.30.420.10">
    <property type="entry name" value="Ribonuclease H-like superfamily/Ribonuclease H"/>
    <property type="match status" value="1"/>
</dbReference>
<comment type="caution">
    <text evidence="4">The sequence shown here is derived from an EMBL/GenBank/DDBJ whole genome shotgun (WGS) entry which is preliminary data.</text>
</comment>
<feature type="compositionally biased region" description="Polar residues" evidence="2">
    <location>
        <begin position="46"/>
        <end position="55"/>
    </location>
</feature>
<dbReference type="NCBIfam" id="NF033546">
    <property type="entry name" value="transpos_IS21"/>
    <property type="match status" value="1"/>
</dbReference>
<organism evidence="4 5">
    <name type="scientific">Eiseniibacteriota bacterium</name>
    <dbReference type="NCBI Taxonomy" id="2212470"/>
    <lineage>
        <taxon>Bacteria</taxon>
        <taxon>Candidatus Eiseniibacteriota</taxon>
    </lineage>
</organism>
<dbReference type="InterPro" id="IPR036397">
    <property type="entry name" value="RNaseH_sf"/>
</dbReference>
<dbReference type="Pfam" id="PF00665">
    <property type="entry name" value="rve"/>
    <property type="match status" value="1"/>
</dbReference>
<evidence type="ECO:0000256" key="1">
    <source>
        <dbReference type="ARBA" id="ARBA00009277"/>
    </source>
</evidence>
<protein>
    <submittedName>
        <fullName evidence="4">IS21 family transposase</fullName>
    </submittedName>
</protein>
<dbReference type="PROSITE" id="PS50994">
    <property type="entry name" value="INTEGRASE"/>
    <property type="match status" value="1"/>
</dbReference>
<dbReference type="GO" id="GO:0015074">
    <property type="term" value="P:DNA integration"/>
    <property type="evidence" value="ECO:0007669"/>
    <property type="project" value="InterPro"/>
</dbReference>
<evidence type="ECO:0000313" key="4">
    <source>
        <dbReference type="EMBL" id="NNF05743.1"/>
    </source>
</evidence>
<feature type="compositionally biased region" description="Low complexity" evidence="2">
    <location>
        <begin position="74"/>
        <end position="86"/>
    </location>
</feature>
<proteinExistence type="inferred from homology"/>
<dbReference type="AlphaFoldDB" id="A0A7Y2ECV2"/>
<dbReference type="PANTHER" id="PTHR35004">
    <property type="entry name" value="TRANSPOSASE RV3428C-RELATED"/>
    <property type="match status" value="1"/>
</dbReference>
<dbReference type="InterPro" id="IPR012337">
    <property type="entry name" value="RNaseH-like_sf"/>
</dbReference>
<name>A0A7Y2ECV2_UNCEI</name>
<reference evidence="4 5" key="1">
    <citation type="submission" date="2020-03" db="EMBL/GenBank/DDBJ databases">
        <title>Metabolic flexibility allows generalist bacteria to become dominant in a frequently disturbed ecosystem.</title>
        <authorList>
            <person name="Chen Y.-J."/>
            <person name="Leung P.M."/>
            <person name="Bay S.K."/>
            <person name="Hugenholtz P."/>
            <person name="Kessler A.J."/>
            <person name="Shelley G."/>
            <person name="Waite D.W."/>
            <person name="Cook P.L."/>
            <person name="Greening C."/>
        </authorList>
    </citation>
    <scope>NUCLEOTIDE SEQUENCE [LARGE SCALE GENOMIC DNA]</scope>
    <source>
        <strain evidence="4">SS_bin_28</strain>
    </source>
</reference>
<dbReference type="EMBL" id="JABDJR010000118">
    <property type="protein sequence ID" value="NNF05743.1"/>
    <property type="molecule type" value="Genomic_DNA"/>
</dbReference>
<dbReference type="InterPro" id="IPR036388">
    <property type="entry name" value="WH-like_DNA-bd_sf"/>
</dbReference>
<feature type="compositionally biased region" description="Acidic residues" evidence="2">
    <location>
        <begin position="59"/>
        <end position="68"/>
    </location>
</feature>
<feature type="domain" description="Integrase catalytic" evidence="3">
    <location>
        <begin position="146"/>
        <end position="319"/>
    </location>
</feature>
<accession>A0A7Y2ECV2</accession>
<dbReference type="Pfam" id="PF22483">
    <property type="entry name" value="Mu-transpos_C_2"/>
    <property type="match status" value="1"/>
</dbReference>
<dbReference type="Proteomes" id="UP000547674">
    <property type="component" value="Unassembled WGS sequence"/>
</dbReference>
<dbReference type="InterPro" id="IPR054353">
    <property type="entry name" value="IstA-like_C"/>
</dbReference>
<evidence type="ECO:0000259" key="3">
    <source>
        <dbReference type="PROSITE" id="PS50994"/>
    </source>
</evidence>
<dbReference type="SUPFAM" id="SSF53098">
    <property type="entry name" value="Ribonuclease H-like"/>
    <property type="match status" value="1"/>
</dbReference>
<evidence type="ECO:0000256" key="2">
    <source>
        <dbReference type="SAM" id="MobiDB-lite"/>
    </source>
</evidence>
<dbReference type="GO" id="GO:0003676">
    <property type="term" value="F:nucleic acid binding"/>
    <property type="evidence" value="ECO:0007669"/>
    <property type="project" value="InterPro"/>
</dbReference>
<gene>
    <name evidence="4" type="ORF">HKN21_03190</name>
</gene>
<dbReference type="InterPro" id="IPR001584">
    <property type="entry name" value="Integrase_cat-core"/>
</dbReference>
<feature type="region of interest" description="Disordered" evidence="2">
    <location>
        <begin position="37"/>
        <end position="90"/>
    </location>
</feature>
<evidence type="ECO:0000313" key="5">
    <source>
        <dbReference type="Proteomes" id="UP000547674"/>
    </source>
</evidence>
<dbReference type="Gene3D" id="1.10.10.10">
    <property type="entry name" value="Winged helix-like DNA-binding domain superfamily/Winged helix DNA-binding domain"/>
    <property type="match status" value="1"/>
</dbReference>